<reference evidence="2 3" key="1">
    <citation type="submission" date="2017-10" db="EMBL/GenBank/DDBJ databases">
        <title>Sequencing the genomes of 1000 actinobacteria strains.</title>
        <authorList>
            <person name="Klenk H.-P."/>
        </authorList>
    </citation>
    <scope>NUCLEOTIDE SEQUENCE [LARGE SCALE GENOMIC DNA]</scope>
    <source>
        <strain evidence="2 3">DSM 18966</strain>
    </source>
</reference>
<gene>
    <name evidence="2" type="ORF">ATL42_1575</name>
</gene>
<protein>
    <submittedName>
        <fullName evidence="2">TadE-like protein</fullName>
    </submittedName>
</protein>
<dbReference type="AlphaFoldDB" id="A0A2A9E407"/>
<evidence type="ECO:0000313" key="3">
    <source>
        <dbReference type="Proteomes" id="UP000225548"/>
    </source>
</evidence>
<proteinExistence type="predicted"/>
<name>A0A2A9E407_9MICO</name>
<accession>A0A2A9E407</accession>
<organism evidence="2 3">
    <name type="scientific">Sanguibacter antarcticus</name>
    <dbReference type="NCBI Taxonomy" id="372484"/>
    <lineage>
        <taxon>Bacteria</taxon>
        <taxon>Bacillati</taxon>
        <taxon>Actinomycetota</taxon>
        <taxon>Actinomycetes</taxon>
        <taxon>Micrococcales</taxon>
        <taxon>Sanguibacteraceae</taxon>
        <taxon>Sanguibacter</taxon>
    </lineage>
</organism>
<dbReference type="EMBL" id="PDJG01000001">
    <property type="protein sequence ID" value="PFG33688.1"/>
    <property type="molecule type" value="Genomic_DNA"/>
</dbReference>
<comment type="caution">
    <text evidence="2">The sequence shown here is derived from an EMBL/GenBank/DDBJ whole genome shotgun (WGS) entry which is preliminary data.</text>
</comment>
<dbReference type="Proteomes" id="UP000225548">
    <property type="component" value="Unassembled WGS sequence"/>
</dbReference>
<evidence type="ECO:0000259" key="1">
    <source>
        <dbReference type="Pfam" id="PF07811"/>
    </source>
</evidence>
<feature type="domain" description="TadE-like" evidence="1">
    <location>
        <begin position="4"/>
        <end position="34"/>
    </location>
</feature>
<evidence type="ECO:0000313" key="2">
    <source>
        <dbReference type="EMBL" id="PFG33688.1"/>
    </source>
</evidence>
<sequence length="111" mass="11452">MSVLVTAMFLGVIQVAIVLHVRSTLIDSAAEGARVAGRADRGLADGEARTVALAGAALGERYTHDVSATYEVAADVRTVRMSVSAPLPVIGFWGPAGVLTVDGHALVEELP</sequence>
<dbReference type="InterPro" id="IPR012495">
    <property type="entry name" value="TadE-like_dom"/>
</dbReference>
<dbReference type="Pfam" id="PF07811">
    <property type="entry name" value="TadE"/>
    <property type="match status" value="1"/>
</dbReference>
<keyword evidence="3" id="KW-1185">Reference proteome</keyword>